<evidence type="ECO:0000313" key="2">
    <source>
        <dbReference type="EMBL" id="KAA1086408.1"/>
    </source>
</evidence>
<dbReference type="Proteomes" id="UP000325313">
    <property type="component" value="Unassembled WGS sequence"/>
</dbReference>
<dbReference type="AlphaFoldDB" id="A0A5B0NEP8"/>
<accession>A0A5B0NEP8</accession>
<feature type="compositionally biased region" description="Low complexity" evidence="1">
    <location>
        <begin position="62"/>
        <end position="73"/>
    </location>
</feature>
<evidence type="ECO:0000256" key="1">
    <source>
        <dbReference type="SAM" id="MobiDB-lite"/>
    </source>
</evidence>
<name>A0A5B0NEP8_PUCGR</name>
<comment type="caution">
    <text evidence="2">The sequence shown here is derived from an EMBL/GenBank/DDBJ whole genome shotgun (WGS) entry which is preliminary data.</text>
</comment>
<organism evidence="2 3">
    <name type="scientific">Puccinia graminis f. sp. tritici</name>
    <dbReference type="NCBI Taxonomy" id="56615"/>
    <lineage>
        <taxon>Eukaryota</taxon>
        <taxon>Fungi</taxon>
        <taxon>Dikarya</taxon>
        <taxon>Basidiomycota</taxon>
        <taxon>Pucciniomycotina</taxon>
        <taxon>Pucciniomycetes</taxon>
        <taxon>Pucciniales</taxon>
        <taxon>Pucciniaceae</taxon>
        <taxon>Puccinia</taxon>
    </lineage>
</organism>
<feature type="region of interest" description="Disordered" evidence="1">
    <location>
        <begin position="56"/>
        <end position="97"/>
    </location>
</feature>
<feature type="region of interest" description="Disordered" evidence="1">
    <location>
        <begin position="1"/>
        <end position="34"/>
    </location>
</feature>
<evidence type="ECO:0000313" key="3">
    <source>
        <dbReference type="Proteomes" id="UP000325313"/>
    </source>
</evidence>
<proteinExistence type="predicted"/>
<dbReference type="EMBL" id="VDEP01000410">
    <property type="protein sequence ID" value="KAA1086408.1"/>
    <property type="molecule type" value="Genomic_DNA"/>
</dbReference>
<sequence length="97" mass="10662">MERQHATPRRLGSAGRAAEAESHPQPWPERQNPGWMALAPKLVPSSYRFLAKRLAHHPSSPPRSSGRFPFLFRTAHPPDRKKGRGQSGGGLAPIPPS</sequence>
<protein>
    <submittedName>
        <fullName evidence="2">Uncharacterized protein</fullName>
    </submittedName>
</protein>
<gene>
    <name evidence="2" type="ORF">PGTUg99_002921</name>
</gene>
<reference evidence="2 3" key="1">
    <citation type="submission" date="2019-05" db="EMBL/GenBank/DDBJ databases">
        <title>Emergence of the Ug99 lineage of the wheat stem rust pathogen through somatic hybridization.</title>
        <authorList>
            <person name="Li F."/>
            <person name="Upadhyaya N.M."/>
            <person name="Sperschneider J."/>
            <person name="Matny O."/>
            <person name="Nguyen-Phuc H."/>
            <person name="Mago R."/>
            <person name="Raley C."/>
            <person name="Miller M.E."/>
            <person name="Silverstein K.A.T."/>
            <person name="Henningsen E."/>
            <person name="Hirsch C.D."/>
            <person name="Visser B."/>
            <person name="Pretorius Z.A."/>
            <person name="Steffenson B.J."/>
            <person name="Schwessinger B."/>
            <person name="Dodds P.N."/>
            <person name="Figueroa M."/>
        </authorList>
    </citation>
    <scope>NUCLEOTIDE SEQUENCE [LARGE SCALE GENOMIC DNA]</scope>
    <source>
        <strain evidence="2 3">Ug99</strain>
    </source>
</reference>